<organism evidence="4 5">
    <name type="scientific">Coffea arabica</name>
    <name type="common">Arabian coffee</name>
    <dbReference type="NCBI Taxonomy" id="13443"/>
    <lineage>
        <taxon>Eukaryota</taxon>
        <taxon>Viridiplantae</taxon>
        <taxon>Streptophyta</taxon>
        <taxon>Embryophyta</taxon>
        <taxon>Tracheophyta</taxon>
        <taxon>Spermatophyta</taxon>
        <taxon>Magnoliopsida</taxon>
        <taxon>eudicotyledons</taxon>
        <taxon>Gunneridae</taxon>
        <taxon>Pentapetalae</taxon>
        <taxon>asterids</taxon>
        <taxon>lamiids</taxon>
        <taxon>Gentianales</taxon>
        <taxon>Rubiaceae</taxon>
        <taxon>Ixoroideae</taxon>
        <taxon>Gardenieae complex</taxon>
        <taxon>Bertiereae - Coffeeae clade</taxon>
        <taxon>Coffeeae</taxon>
        <taxon>Coffea</taxon>
    </lineage>
</organism>
<protein>
    <recommendedName>
        <fullName evidence="6">Retrotransposon Copia-like N-terminal domain-containing protein</fullName>
    </recommendedName>
</protein>
<dbReference type="PANTHER" id="PTHR34222">
    <property type="entry name" value="GAG_PRE-INTEGRS DOMAIN-CONTAINING PROTEIN"/>
    <property type="match status" value="1"/>
</dbReference>
<reference evidence="5" key="1">
    <citation type="submission" date="2025-08" db="UniProtKB">
        <authorList>
            <consortium name="RefSeq"/>
        </authorList>
    </citation>
    <scope>IDENTIFICATION</scope>
    <source>
        <tissue evidence="5">Leaves</tissue>
    </source>
</reference>
<dbReference type="Pfam" id="PF22936">
    <property type="entry name" value="Pol_BBD"/>
    <property type="match status" value="1"/>
</dbReference>
<dbReference type="RefSeq" id="XP_071920804.1">
    <property type="nucleotide sequence ID" value="XM_072064703.1"/>
</dbReference>
<dbReference type="GeneID" id="140014258"/>
<evidence type="ECO:0008006" key="6">
    <source>
        <dbReference type="Google" id="ProtNLM"/>
    </source>
</evidence>
<feature type="domain" description="Retrovirus-related Pol polyprotein from transposon TNT 1-94-like beta-barrel" evidence="3">
    <location>
        <begin position="284"/>
        <end position="356"/>
    </location>
</feature>
<dbReference type="InterPro" id="IPR029472">
    <property type="entry name" value="Copia-like_N"/>
</dbReference>
<evidence type="ECO:0000313" key="5">
    <source>
        <dbReference type="RefSeq" id="XP_071920804.1"/>
    </source>
</evidence>
<evidence type="ECO:0000259" key="2">
    <source>
        <dbReference type="Pfam" id="PF14244"/>
    </source>
</evidence>
<evidence type="ECO:0000313" key="4">
    <source>
        <dbReference type="Proteomes" id="UP001652660"/>
    </source>
</evidence>
<gene>
    <name evidence="5" type="primary">LOC140014258</name>
</gene>
<accession>A0ABM4VMP6</accession>
<proteinExistence type="predicted"/>
<feature type="domain" description="Retrotransposon Copia-like N-terminal" evidence="2">
    <location>
        <begin position="20"/>
        <end position="65"/>
    </location>
</feature>
<evidence type="ECO:0000259" key="3">
    <source>
        <dbReference type="Pfam" id="PF22936"/>
    </source>
</evidence>
<sequence length="432" mass="47783">MTDQKASSLKTNSPFLLSANDNPGNLITQTQFKGPNYEEWAKAMRILLRAKKKQGFIDGTIKEPNQNSDEIDDWWTCNFATRLQQRQEEERVHQFLMGLDESSYSNVRSNIIASDPLPNLHRVYSQVTEQEQVQVMTRAAPNRSDPVSFAMKTVSPGPRNSGGDRKDDGVVCSHCQKPGHSMDTCFRLHGYPDWWPGNSTQGRGKGRGNQGRGRGGVARAHVAQGAVQAAANVSHGRPLDDSDKAGLENLSKADWETLKSLWNTHTNNTSVGQPRLNGKAYLQWLFDTGASHHMTGEETAFLELQGIPPCPVKMPNGEYVMATGEGTVLVGKLSLKGVLYVPEIRCNLISVSKLARDKVYILKFTDRLCVIQDRTSRMLIGVGEELEGLYVARGEPLVSAHGAATVKNMDLWHKRLGHSPTSFVSSLSDRVQ</sequence>
<keyword evidence="4" id="KW-1185">Reference proteome</keyword>
<dbReference type="Proteomes" id="UP001652660">
    <property type="component" value="Chromosome 9c"/>
</dbReference>
<dbReference type="Pfam" id="PF14244">
    <property type="entry name" value="Retrotran_gag_3"/>
    <property type="match status" value="1"/>
</dbReference>
<feature type="region of interest" description="Disordered" evidence="1">
    <location>
        <begin position="146"/>
        <end position="168"/>
    </location>
</feature>
<evidence type="ECO:0000256" key="1">
    <source>
        <dbReference type="SAM" id="MobiDB-lite"/>
    </source>
</evidence>
<name>A0ABM4VMP6_COFAR</name>
<dbReference type="PANTHER" id="PTHR34222:SF28">
    <property type="entry name" value="CCHC-TYPE DOMAIN-CONTAINING PROTEIN"/>
    <property type="match status" value="1"/>
</dbReference>
<dbReference type="InterPro" id="IPR054722">
    <property type="entry name" value="PolX-like_BBD"/>
</dbReference>